<dbReference type="EMBL" id="HBEV01012931">
    <property type="protein sequence ID" value="CAD8592668.1"/>
    <property type="molecule type" value="Transcribed_RNA"/>
</dbReference>
<reference evidence="10" key="1">
    <citation type="submission" date="2021-01" db="EMBL/GenBank/DDBJ databases">
        <authorList>
            <person name="Corre E."/>
            <person name="Pelletier E."/>
            <person name="Niang G."/>
            <person name="Scheremetjew M."/>
            <person name="Finn R."/>
            <person name="Kale V."/>
            <person name="Holt S."/>
            <person name="Cochrane G."/>
            <person name="Meng A."/>
            <person name="Brown T."/>
            <person name="Cohen L."/>
        </authorList>
    </citation>
    <scope>NUCLEOTIDE SEQUENCE</scope>
    <source>
        <strain evidence="10">CCMP494</strain>
    </source>
</reference>
<feature type="compositionally biased region" description="Gly residues" evidence="8">
    <location>
        <begin position="683"/>
        <end position="692"/>
    </location>
</feature>
<keyword evidence="5 9" id="KW-1133">Transmembrane helix</keyword>
<gene>
    <name evidence="10" type="ORF">MSP1404_LOCUS10072</name>
</gene>
<dbReference type="PANTHER" id="PTHR33281:SF19">
    <property type="entry name" value="VOLTAGE-DEPENDENT ANION CHANNEL-FORMING PROTEIN YNEE"/>
    <property type="match status" value="1"/>
</dbReference>
<feature type="region of interest" description="Disordered" evidence="8">
    <location>
        <begin position="638"/>
        <end position="706"/>
    </location>
</feature>
<evidence type="ECO:0000256" key="1">
    <source>
        <dbReference type="ARBA" id="ARBA00004651"/>
    </source>
</evidence>
<dbReference type="InterPro" id="IPR044669">
    <property type="entry name" value="YneE/VCCN1/2-like"/>
</dbReference>
<sequence length="991" mass="100655">MVTMTSACIAAIAKIRLGNNMVPLSPFMHGVLGLPVGFMLVFRWNNAYERWWSGRTELGLLLMHAKNLGGSFCTWVAGSDQQLATRALALICALKECVADRLNGTILADGRVMLNETTLTTPLHPDDLEGLFAAENKVLYCIESLRKCIFKAHAQGLLPPPILGGMQNEDLFKIMEAYGECEKVVNQPPPGCIITHLKSTLMVYMCALPFILVHEVGVLGVVPTTAILSLALFGTEAAAEQIEQPFGNRPYHLPVRALIRANTRDMGQTSRPVLGFSGYVNSPRAQPSSFEIPTIGISANATGAEEEEDKALDAGTGAPLLYGSADAWHGDTAAPTGDATAGAGNERGGGGLFRNIGQKTSDANGGPASQGGPNGARTGTITVVQPATPMEGERLTLPWTSRDADDAASALGMEASEGERLGGDTANDLSANTSNLGQVFFAQTESKLNDLRRQTGFGVGAGKQANGGGGGGGGGSEGGVFSSDRGRRQSQNGGSSNGSSNGHAKGGLDPSAQPWTPKPYSPYSSGGDGGDGAKKAMPTWKTQTPIEVFGDNELGTWDGHGSVRSTSHRYHVGDKARRNVDSPNSKGNSERSANSASGSASAPGSPVRRGFDFGQFVPSPLGLAPAAMHGLDFGGGGFASKANGAPVSPARTSALGGGLARTSSLDRDALGGTAVGGSSSSSSGGGTAGGGFDFSNGSAAQSASTRTADTLFGTEAAGASRSVFAAGTATFAASSAGDSSSRDGSSSRGSRGASSSAGGSSGLERRRSLGLEGGSPTRSAADKSDKSGGGVNGGEHADSVRTWSGKDARRAASALSNSGLFSQQQAAASQSARKSAQRMARTQSVGNFARVSETEPSQSPGGGGPSSPGGGSSSRGDEDGSSSPGDGVVSNVVPRNASAASFLDADSSVRPTIWDVFGDDATPATNGGGGGGARANGANGATNGASVAERERRSSKKNRSREAYVDGAAAVEAAASTPRRHKSGKPPRWVN</sequence>
<dbReference type="GO" id="GO:0005254">
    <property type="term" value="F:chloride channel activity"/>
    <property type="evidence" value="ECO:0007669"/>
    <property type="project" value="InterPro"/>
</dbReference>
<evidence type="ECO:0000256" key="4">
    <source>
        <dbReference type="ARBA" id="ARBA00022692"/>
    </source>
</evidence>
<dbReference type="Pfam" id="PF25539">
    <property type="entry name" value="Bestrophin_2"/>
    <property type="match status" value="1"/>
</dbReference>
<keyword evidence="2" id="KW-0813">Transport</keyword>
<feature type="compositionally biased region" description="Basic and acidic residues" evidence="8">
    <location>
        <begin position="571"/>
        <end position="580"/>
    </location>
</feature>
<feature type="region of interest" description="Disordered" evidence="8">
    <location>
        <begin position="915"/>
        <end position="991"/>
    </location>
</feature>
<protein>
    <submittedName>
        <fullName evidence="10">Uncharacterized protein</fullName>
    </submittedName>
</protein>
<feature type="compositionally biased region" description="Polar residues" evidence="8">
    <location>
        <begin position="581"/>
        <end position="591"/>
    </location>
</feature>
<feature type="compositionally biased region" description="Low complexity" evidence="8">
    <location>
        <begin position="965"/>
        <end position="975"/>
    </location>
</feature>
<feature type="compositionally biased region" description="Gly residues" evidence="8">
    <location>
        <begin position="458"/>
        <end position="478"/>
    </location>
</feature>
<proteinExistence type="predicted"/>
<dbReference type="AlphaFoldDB" id="A0A7S0KU32"/>
<feature type="compositionally biased region" description="Low complexity" evidence="8">
    <location>
        <begin position="732"/>
        <end position="758"/>
    </location>
</feature>
<evidence type="ECO:0000256" key="2">
    <source>
        <dbReference type="ARBA" id="ARBA00022448"/>
    </source>
</evidence>
<feature type="compositionally biased region" description="Low complexity" evidence="8">
    <location>
        <begin position="935"/>
        <end position="945"/>
    </location>
</feature>
<feature type="compositionally biased region" description="Low complexity" evidence="8">
    <location>
        <begin position="822"/>
        <end position="841"/>
    </location>
</feature>
<name>A0A7S0KU32_MICPS</name>
<feature type="region of interest" description="Disordered" evidence="8">
    <location>
        <begin position="332"/>
        <end position="379"/>
    </location>
</feature>
<organism evidence="10">
    <name type="scientific">Micromonas pusilla</name>
    <name type="common">Picoplanktonic green alga</name>
    <name type="synonym">Chromulina pusilla</name>
    <dbReference type="NCBI Taxonomy" id="38833"/>
    <lineage>
        <taxon>Eukaryota</taxon>
        <taxon>Viridiplantae</taxon>
        <taxon>Chlorophyta</taxon>
        <taxon>Mamiellophyceae</taxon>
        <taxon>Mamiellales</taxon>
        <taxon>Mamiellaceae</taxon>
        <taxon>Micromonas</taxon>
    </lineage>
</organism>
<feature type="transmembrane region" description="Helical" evidence="9">
    <location>
        <begin position="27"/>
        <end position="45"/>
    </location>
</feature>
<evidence type="ECO:0000256" key="3">
    <source>
        <dbReference type="ARBA" id="ARBA00022475"/>
    </source>
</evidence>
<comment type="subcellular location">
    <subcellularLocation>
        <location evidence="1">Cell membrane</location>
        <topology evidence="1">Multi-pass membrane protein</topology>
    </subcellularLocation>
</comment>
<keyword evidence="4 9" id="KW-0812">Transmembrane</keyword>
<feature type="compositionally biased region" description="Polar residues" evidence="8">
    <location>
        <begin position="695"/>
        <end position="706"/>
    </location>
</feature>
<evidence type="ECO:0000256" key="9">
    <source>
        <dbReference type="SAM" id="Phobius"/>
    </source>
</evidence>
<keyword evidence="7 9" id="KW-0472">Membrane</keyword>
<feature type="compositionally biased region" description="Low complexity" evidence="8">
    <location>
        <begin position="489"/>
        <end position="502"/>
    </location>
</feature>
<dbReference type="GO" id="GO:0005886">
    <property type="term" value="C:plasma membrane"/>
    <property type="evidence" value="ECO:0007669"/>
    <property type="project" value="UniProtKB-SubCell"/>
</dbReference>
<keyword evidence="3" id="KW-1003">Cell membrane</keyword>
<evidence type="ECO:0000313" key="10">
    <source>
        <dbReference type="EMBL" id="CAD8592668.1"/>
    </source>
</evidence>
<feature type="compositionally biased region" description="Low complexity" evidence="8">
    <location>
        <begin position="592"/>
        <end position="606"/>
    </location>
</feature>
<evidence type="ECO:0000256" key="6">
    <source>
        <dbReference type="ARBA" id="ARBA00023065"/>
    </source>
</evidence>
<feature type="region of interest" description="Disordered" evidence="8">
    <location>
        <begin position="732"/>
        <end position="892"/>
    </location>
</feature>
<keyword evidence="6" id="KW-0406">Ion transport</keyword>
<feature type="compositionally biased region" description="Basic and acidic residues" evidence="8">
    <location>
        <begin position="795"/>
        <end position="810"/>
    </location>
</feature>
<evidence type="ECO:0000256" key="5">
    <source>
        <dbReference type="ARBA" id="ARBA00022989"/>
    </source>
</evidence>
<feature type="compositionally biased region" description="Low complexity" evidence="8">
    <location>
        <begin position="332"/>
        <end position="344"/>
    </location>
</feature>
<feature type="region of interest" description="Disordered" evidence="8">
    <location>
        <begin position="559"/>
        <end position="619"/>
    </location>
</feature>
<evidence type="ECO:0000256" key="7">
    <source>
        <dbReference type="ARBA" id="ARBA00023136"/>
    </source>
</evidence>
<evidence type="ECO:0000256" key="8">
    <source>
        <dbReference type="SAM" id="MobiDB-lite"/>
    </source>
</evidence>
<feature type="region of interest" description="Disordered" evidence="8">
    <location>
        <begin position="458"/>
        <end position="537"/>
    </location>
</feature>
<accession>A0A7S0KU32</accession>
<dbReference type="PANTHER" id="PTHR33281">
    <property type="entry name" value="UPF0187 PROTEIN YNEE"/>
    <property type="match status" value="1"/>
</dbReference>
<feature type="compositionally biased region" description="Gly residues" evidence="8">
    <location>
        <begin position="860"/>
        <end position="873"/>
    </location>
</feature>